<gene>
    <name evidence="1" type="ORF">LRP29_11230</name>
</gene>
<dbReference type="RefSeq" id="WP_013529705.1">
    <property type="nucleotide sequence ID" value="NZ_CP015062.1"/>
</dbReference>
<reference evidence="1 2" key="1">
    <citation type="journal article" date="2022" name="Microbiol. Resour. Announc.">
        <title>Complete Genome Sequence of Mesorhizobium ciceri Strain R30, a Rhizobium Used as a Commercial Inoculant for Chickpea in Argentina.</title>
        <authorList>
            <person name="Foresto E."/>
            <person name="Revale S."/>
            <person name="Primo E."/>
            <person name="Nievas F."/>
            <person name="Carezzano E."/>
            <person name="Puente M."/>
            <person name="Alzari P."/>
            <person name="Mart M."/>
            <person name="Ben-Assaya M."/>
            <person name="Mornico D."/>
            <person name="Santoro M."/>
            <person name="Mart F."/>
            <person name="Giordano W."/>
            <person name="Bogino P."/>
        </authorList>
    </citation>
    <scope>NUCLEOTIDE SEQUENCE [LARGE SCALE GENOMIC DNA]</scope>
    <source>
        <strain evidence="1 2">R30</strain>
    </source>
</reference>
<dbReference type="AlphaFoldDB" id="A0AB38THA2"/>
<dbReference type="KEGG" id="mcic:A4R28_17360"/>
<dbReference type="EMBL" id="CP088147">
    <property type="protein sequence ID" value="UTU53916.1"/>
    <property type="molecule type" value="Genomic_DNA"/>
</dbReference>
<evidence type="ECO:0000313" key="1">
    <source>
        <dbReference type="EMBL" id="UTU53916.1"/>
    </source>
</evidence>
<name>A0AB38THA2_9HYPH</name>
<proteinExistence type="predicted"/>
<protein>
    <recommendedName>
        <fullName evidence="3">Gfo/Idh/MocA family oxidoreductase</fullName>
    </recommendedName>
</protein>
<evidence type="ECO:0008006" key="3">
    <source>
        <dbReference type="Google" id="ProtNLM"/>
    </source>
</evidence>
<keyword evidence="2" id="KW-1185">Reference proteome</keyword>
<organism evidence="1 2">
    <name type="scientific">Mesorhizobium ciceri</name>
    <dbReference type="NCBI Taxonomy" id="39645"/>
    <lineage>
        <taxon>Bacteria</taxon>
        <taxon>Pseudomonadati</taxon>
        <taxon>Pseudomonadota</taxon>
        <taxon>Alphaproteobacteria</taxon>
        <taxon>Hyphomicrobiales</taxon>
        <taxon>Phyllobacteriaceae</taxon>
        <taxon>Mesorhizobium</taxon>
    </lineage>
</organism>
<evidence type="ECO:0000313" key="2">
    <source>
        <dbReference type="Proteomes" id="UP001060070"/>
    </source>
</evidence>
<dbReference type="Proteomes" id="UP001060070">
    <property type="component" value="Chromosome"/>
</dbReference>
<accession>A0AB38THA2</accession>
<sequence length="59" mass="6205">MSVKWSLIGASTIVRQFMINAIRAQGEDSIWSSASVEAALQTAKSGKAVAIEPKLGSVN</sequence>